<dbReference type="OrthoDB" id="2325716at2759"/>
<dbReference type="PROSITE" id="PS50005">
    <property type="entry name" value="TPR"/>
    <property type="match status" value="1"/>
</dbReference>
<dbReference type="EMBL" id="CAJOBC010002832">
    <property type="protein sequence ID" value="CAF3753719.1"/>
    <property type="molecule type" value="Genomic_DNA"/>
</dbReference>
<gene>
    <name evidence="2" type="ORF">GPM918_LOCUS12756</name>
    <name evidence="3" type="ORF">OVA965_LOCUS20337</name>
    <name evidence="4" type="ORF">SRO942_LOCUS12756</name>
    <name evidence="5" type="ORF">TMI583_LOCUS20679</name>
</gene>
<dbReference type="Gene3D" id="1.25.40.10">
    <property type="entry name" value="Tetratricopeptide repeat domain"/>
    <property type="match status" value="1"/>
</dbReference>
<dbReference type="InterPro" id="IPR019734">
    <property type="entry name" value="TPR_rpt"/>
</dbReference>
<dbReference type="Proteomes" id="UP000677228">
    <property type="component" value="Unassembled WGS sequence"/>
</dbReference>
<dbReference type="EMBL" id="CAJNOK010010773">
    <property type="protein sequence ID" value="CAF1124424.1"/>
    <property type="molecule type" value="Genomic_DNA"/>
</dbReference>
<dbReference type="EMBL" id="CAJNOQ010002832">
    <property type="protein sequence ID" value="CAF0981159.1"/>
    <property type="molecule type" value="Genomic_DNA"/>
</dbReference>
<organism evidence="2 6">
    <name type="scientific">Didymodactylos carnosus</name>
    <dbReference type="NCBI Taxonomy" id="1234261"/>
    <lineage>
        <taxon>Eukaryota</taxon>
        <taxon>Metazoa</taxon>
        <taxon>Spiralia</taxon>
        <taxon>Gnathifera</taxon>
        <taxon>Rotifera</taxon>
        <taxon>Eurotatoria</taxon>
        <taxon>Bdelloidea</taxon>
        <taxon>Philodinida</taxon>
        <taxon>Philodinidae</taxon>
        <taxon>Didymodactylos</taxon>
    </lineage>
</organism>
<evidence type="ECO:0000313" key="2">
    <source>
        <dbReference type="EMBL" id="CAF0981159.1"/>
    </source>
</evidence>
<comment type="caution">
    <text evidence="2">The sequence shown here is derived from an EMBL/GenBank/DDBJ whole genome shotgun (WGS) entry which is preliminary data.</text>
</comment>
<proteinExistence type="predicted"/>
<dbReference type="Proteomes" id="UP000682733">
    <property type="component" value="Unassembled WGS sequence"/>
</dbReference>
<dbReference type="InterPro" id="IPR011990">
    <property type="entry name" value="TPR-like_helical_dom_sf"/>
</dbReference>
<evidence type="ECO:0000313" key="4">
    <source>
        <dbReference type="EMBL" id="CAF3753719.1"/>
    </source>
</evidence>
<dbReference type="EMBL" id="CAJOBA010018734">
    <property type="protein sequence ID" value="CAF3900829.1"/>
    <property type="molecule type" value="Genomic_DNA"/>
</dbReference>
<evidence type="ECO:0000313" key="5">
    <source>
        <dbReference type="EMBL" id="CAF3900829.1"/>
    </source>
</evidence>
<keyword evidence="6" id="KW-1185">Reference proteome</keyword>
<evidence type="ECO:0008006" key="7">
    <source>
        <dbReference type="Google" id="ProtNLM"/>
    </source>
</evidence>
<keyword evidence="1" id="KW-0802">TPR repeat</keyword>
<dbReference type="Proteomes" id="UP000681722">
    <property type="component" value="Unassembled WGS sequence"/>
</dbReference>
<dbReference type="Proteomes" id="UP000663829">
    <property type="component" value="Unassembled WGS sequence"/>
</dbReference>
<sequence length="156" mass="18403">MKAEHEQWSKNYEKIHSVFIDDVSLFNKLNEDVPLYTKLYLSTPMYRMVDHLSAKREEDTKLKELIDHFPSEIVKIYDEMLLEELPADHSDIALIINNIGLVYREKANYSTAINYFNDALKYFLANLSYIAQIYGNIRTLYSEKGDNSLAFENYER</sequence>
<evidence type="ECO:0000313" key="6">
    <source>
        <dbReference type="Proteomes" id="UP000663829"/>
    </source>
</evidence>
<feature type="repeat" description="TPR" evidence="1">
    <location>
        <begin position="93"/>
        <end position="126"/>
    </location>
</feature>
<evidence type="ECO:0000313" key="3">
    <source>
        <dbReference type="EMBL" id="CAF1124424.1"/>
    </source>
</evidence>
<dbReference type="SUPFAM" id="SSF48452">
    <property type="entry name" value="TPR-like"/>
    <property type="match status" value="1"/>
</dbReference>
<name>A0A814F767_9BILA</name>
<reference evidence="2" key="1">
    <citation type="submission" date="2021-02" db="EMBL/GenBank/DDBJ databases">
        <authorList>
            <person name="Nowell W R."/>
        </authorList>
    </citation>
    <scope>NUCLEOTIDE SEQUENCE</scope>
</reference>
<accession>A0A814F767</accession>
<dbReference type="AlphaFoldDB" id="A0A814F767"/>
<evidence type="ECO:0000256" key="1">
    <source>
        <dbReference type="PROSITE-ProRule" id="PRU00339"/>
    </source>
</evidence>
<protein>
    <recommendedName>
        <fullName evidence="7">Tetratricopeptide repeat protein</fullName>
    </recommendedName>
</protein>